<proteinExistence type="predicted"/>
<keyword evidence="6" id="KW-1185">Reference proteome</keyword>
<sequence>MTLLENKLARYAQHARPVADSSVATARPFYLESNVEPLPNRENLTLDVGPPASEKRLIVVDSQAFFHECIQRYLETALTLPVQVFSSISELSEEAIASGVIRLLMIFLADGDPKETARALDILANFARLIPSVILSSRHDLAMMRAVMSYGAKAYIPMNMGFGTAIEVVRFVLAGGTYVPAEFLLAAGGSAAPPPPHAVGGGITQRELTVIKAIQQGKPNKTIAYELNLCESTVKVHVRQIMKKLRVKNRTEVAIKSVDLLSCGSCFDHSGCWSAARCLKKSL</sequence>
<dbReference type="PANTHER" id="PTHR44688:SF16">
    <property type="entry name" value="DNA-BINDING TRANSCRIPTIONAL ACTIVATOR DEVR_DOSR"/>
    <property type="match status" value="1"/>
</dbReference>
<dbReference type="InterPro" id="IPR016032">
    <property type="entry name" value="Sig_transdc_resp-reg_C-effctor"/>
</dbReference>
<dbReference type="Proteomes" id="UP001156882">
    <property type="component" value="Unassembled WGS sequence"/>
</dbReference>
<gene>
    <name evidence="5" type="ORF">GCM10007874_08700</name>
</gene>
<organism evidence="5 6">
    <name type="scientific">Labrys miyagiensis</name>
    <dbReference type="NCBI Taxonomy" id="346912"/>
    <lineage>
        <taxon>Bacteria</taxon>
        <taxon>Pseudomonadati</taxon>
        <taxon>Pseudomonadota</taxon>
        <taxon>Alphaproteobacteria</taxon>
        <taxon>Hyphomicrobiales</taxon>
        <taxon>Xanthobacteraceae</taxon>
        <taxon>Labrys</taxon>
    </lineage>
</organism>
<comment type="caution">
    <text evidence="5">The sequence shown here is derived from an EMBL/GenBank/DDBJ whole genome shotgun (WGS) entry which is preliminary data.</text>
</comment>
<dbReference type="EMBL" id="BSPC01000006">
    <property type="protein sequence ID" value="GLS17855.1"/>
    <property type="molecule type" value="Genomic_DNA"/>
</dbReference>
<evidence type="ECO:0000256" key="1">
    <source>
        <dbReference type="ARBA" id="ARBA00023015"/>
    </source>
</evidence>
<dbReference type="RefSeq" id="WP_284310686.1">
    <property type="nucleotide sequence ID" value="NZ_BSPC01000006.1"/>
</dbReference>
<dbReference type="InterPro" id="IPR000792">
    <property type="entry name" value="Tscrpt_reg_LuxR_C"/>
</dbReference>
<dbReference type="Pfam" id="PF00196">
    <property type="entry name" value="GerE"/>
    <property type="match status" value="1"/>
</dbReference>
<keyword evidence="2 5" id="KW-0238">DNA-binding</keyword>
<feature type="domain" description="HTH luxR-type" evidence="4">
    <location>
        <begin position="196"/>
        <end position="261"/>
    </location>
</feature>
<dbReference type="SMART" id="SM00421">
    <property type="entry name" value="HTH_LUXR"/>
    <property type="match status" value="1"/>
</dbReference>
<accession>A0ABQ6CCJ2</accession>
<evidence type="ECO:0000313" key="6">
    <source>
        <dbReference type="Proteomes" id="UP001156882"/>
    </source>
</evidence>
<evidence type="ECO:0000313" key="5">
    <source>
        <dbReference type="EMBL" id="GLS17855.1"/>
    </source>
</evidence>
<dbReference type="PANTHER" id="PTHR44688">
    <property type="entry name" value="DNA-BINDING TRANSCRIPTIONAL ACTIVATOR DEVR_DOSR"/>
    <property type="match status" value="1"/>
</dbReference>
<evidence type="ECO:0000256" key="2">
    <source>
        <dbReference type="ARBA" id="ARBA00023125"/>
    </source>
</evidence>
<dbReference type="PROSITE" id="PS50043">
    <property type="entry name" value="HTH_LUXR_2"/>
    <property type="match status" value="1"/>
</dbReference>
<keyword evidence="3" id="KW-0804">Transcription</keyword>
<evidence type="ECO:0000259" key="4">
    <source>
        <dbReference type="PROSITE" id="PS50043"/>
    </source>
</evidence>
<protein>
    <submittedName>
        <fullName evidence="5">DNA-binding response regulator</fullName>
    </submittedName>
</protein>
<dbReference type="PRINTS" id="PR00038">
    <property type="entry name" value="HTHLUXR"/>
</dbReference>
<name>A0ABQ6CCJ2_9HYPH</name>
<dbReference type="SUPFAM" id="SSF46894">
    <property type="entry name" value="C-terminal effector domain of the bipartite response regulators"/>
    <property type="match status" value="1"/>
</dbReference>
<dbReference type="GO" id="GO:0003677">
    <property type="term" value="F:DNA binding"/>
    <property type="evidence" value="ECO:0007669"/>
    <property type="project" value="UniProtKB-KW"/>
</dbReference>
<evidence type="ECO:0000256" key="3">
    <source>
        <dbReference type="ARBA" id="ARBA00023163"/>
    </source>
</evidence>
<dbReference type="CDD" id="cd06170">
    <property type="entry name" value="LuxR_C_like"/>
    <property type="match status" value="1"/>
</dbReference>
<dbReference type="Gene3D" id="3.40.50.2300">
    <property type="match status" value="1"/>
</dbReference>
<reference evidence="6" key="1">
    <citation type="journal article" date="2019" name="Int. J. Syst. Evol. Microbiol.">
        <title>The Global Catalogue of Microorganisms (GCM) 10K type strain sequencing project: providing services to taxonomists for standard genome sequencing and annotation.</title>
        <authorList>
            <consortium name="The Broad Institute Genomics Platform"/>
            <consortium name="The Broad Institute Genome Sequencing Center for Infectious Disease"/>
            <person name="Wu L."/>
            <person name="Ma J."/>
        </authorList>
    </citation>
    <scope>NUCLEOTIDE SEQUENCE [LARGE SCALE GENOMIC DNA]</scope>
    <source>
        <strain evidence="6">NBRC 101365</strain>
    </source>
</reference>
<keyword evidence="1" id="KW-0805">Transcription regulation</keyword>